<organism evidence="2 3">
    <name type="scientific">Erythrobacter westpacificensis</name>
    <dbReference type="NCBI Taxonomy" id="1055231"/>
    <lineage>
        <taxon>Bacteria</taxon>
        <taxon>Pseudomonadati</taxon>
        <taxon>Pseudomonadota</taxon>
        <taxon>Alphaproteobacteria</taxon>
        <taxon>Sphingomonadales</taxon>
        <taxon>Erythrobacteraceae</taxon>
        <taxon>Erythrobacter/Porphyrobacter group</taxon>
        <taxon>Erythrobacter</taxon>
    </lineage>
</organism>
<feature type="transmembrane region" description="Helical" evidence="1">
    <location>
        <begin position="400"/>
        <end position="417"/>
    </location>
</feature>
<evidence type="ECO:0000256" key="1">
    <source>
        <dbReference type="SAM" id="Phobius"/>
    </source>
</evidence>
<feature type="transmembrane region" description="Helical" evidence="1">
    <location>
        <begin position="376"/>
        <end position="394"/>
    </location>
</feature>
<dbReference type="PANTHER" id="PTHR34219:SF3">
    <property type="entry name" value="BLL7967 PROTEIN"/>
    <property type="match status" value="1"/>
</dbReference>
<keyword evidence="3" id="KW-1185">Reference proteome</keyword>
<dbReference type="RefSeq" id="WP_346032597.1">
    <property type="nucleotide sequence ID" value="NZ_BAABHV010000010.1"/>
</dbReference>
<sequence length="429" mass="45787">MTLAMDPSTVKRGLSAHAAIGLIGGALLYLVCLTGTVLVLYEEWQRFEQPDAPEMSEISPAAVQRAVEAVIAREDEPTTHLYVHMPVDGLPRTTITTDTQALHVDAEGSIVLPEENAWSEFLYGLHYTLNLPTLVGISIVGLLGAMMIALAVTGVIAHPKIFRDAFRLRSRNKGGVALADWHNRLSVWTLPFTLAIALTGAIIGLATLAAYGIATASYGGDVEAVYAPLFGDEPEADPAPSTMPNAVAALTYMSANYPDVEVTYAILHDPGTAGQHMQMVGTHDRRLIFGEYYNFTADGAFTGTAGLANGALGQQAAASIYNLHFGNYGGLTVKIAYIVLGLALTAVCATGTFIWLGKRRRRGIHEPRLRAAWHAVVWAAPGALALTLLIRIAVGNEAPFTAIFWVAFLLTVALAAMRASEPAPDARPD</sequence>
<dbReference type="InterPro" id="IPR005625">
    <property type="entry name" value="PepSY-ass_TM"/>
</dbReference>
<feature type="transmembrane region" description="Helical" evidence="1">
    <location>
        <begin position="20"/>
        <end position="41"/>
    </location>
</feature>
<protein>
    <submittedName>
        <fullName evidence="2">PepSY-associated TM helix domain-containing protein</fullName>
    </submittedName>
</protein>
<accession>A0ABP9KC38</accession>
<dbReference type="Pfam" id="PF03929">
    <property type="entry name" value="PepSY_TM"/>
    <property type="match status" value="1"/>
</dbReference>
<dbReference type="PANTHER" id="PTHR34219">
    <property type="entry name" value="IRON-REGULATED INNER MEMBRANE PROTEIN-RELATED"/>
    <property type="match status" value="1"/>
</dbReference>
<keyword evidence="1" id="KW-0472">Membrane</keyword>
<gene>
    <name evidence="2" type="ORF">GCM10023208_16080</name>
</gene>
<comment type="caution">
    <text evidence="2">The sequence shown here is derived from an EMBL/GenBank/DDBJ whole genome shotgun (WGS) entry which is preliminary data.</text>
</comment>
<name>A0ABP9KC38_9SPHN</name>
<evidence type="ECO:0000313" key="3">
    <source>
        <dbReference type="Proteomes" id="UP001500518"/>
    </source>
</evidence>
<evidence type="ECO:0000313" key="2">
    <source>
        <dbReference type="EMBL" id="GAA5053830.1"/>
    </source>
</evidence>
<reference evidence="3" key="1">
    <citation type="journal article" date="2019" name="Int. J. Syst. Evol. Microbiol.">
        <title>The Global Catalogue of Microorganisms (GCM) 10K type strain sequencing project: providing services to taxonomists for standard genome sequencing and annotation.</title>
        <authorList>
            <consortium name="The Broad Institute Genomics Platform"/>
            <consortium name="The Broad Institute Genome Sequencing Center for Infectious Disease"/>
            <person name="Wu L."/>
            <person name="Ma J."/>
        </authorList>
    </citation>
    <scope>NUCLEOTIDE SEQUENCE [LARGE SCALE GENOMIC DNA]</scope>
    <source>
        <strain evidence="3">JCM 18014</strain>
    </source>
</reference>
<keyword evidence="1" id="KW-1133">Transmembrane helix</keyword>
<keyword evidence="1" id="KW-0812">Transmembrane</keyword>
<feature type="transmembrane region" description="Helical" evidence="1">
    <location>
        <begin position="134"/>
        <end position="157"/>
    </location>
</feature>
<proteinExistence type="predicted"/>
<dbReference type="Proteomes" id="UP001500518">
    <property type="component" value="Unassembled WGS sequence"/>
</dbReference>
<dbReference type="EMBL" id="BAABHV010000010">
    <property type="protein sequence ID" value="GAA5053830.1"/>
    <property type="molecule type" value="Genomic_DNA"/>
</dbReference>
<feature type="transmembrane region" description="Helical" evidence="1">
    <location>
        <begin position="192"/>
        <end position="214"/>
    </location>
</feature>
<feature type="transmembrane region" description="Helical" evidence="1">
    <location>
        <begin position="335"/>
        <end position="356"/>
    </location>
</feature>